<proteinExistence type="predicted"/>
<reference evidence="1 2" key="1">
    <citation type="submission" date="2016-03" db="EMBL/GenBank/DDBJ databases">
        <title>Trachymyrmex septentrionalis WGS genome.</title>
        <authorList>
            <person name="Nygaard S."/>
            <person name="Hu H."/>
            <person name="Boomsma J."/>
            <person name="Zhang G."/>
        </authorList>
    </citation>
    <scope>NUCLEOTIDE SEQUENCE [LARGE SCALE GENOMIC DNA]</scope>
    <source>
        <strain evidence="1">Tsep2-gDNA-1</strain>
        <tissue evidence="1">Whole body</tissue>
    </source>
</reference>
<dbReference type="EMBL" id="KQ981374">
    <property type="protein sequence ID" value="KYN42399.1"/>
    <property type="molecule type" value="Genomic_DNA"/>
</dbReference>
<keyword evidence="2" id="KW-1185">Reference proteome</keyword>
<name>A0A151K0B9_9HYME</name>
<organism evidence="1 2">
    <name type="scientific">Trachymyrmex septentrionalis</name>
    <dbReference type="NCBI Taxonomy" id="34720"/>
    <lineage>
        <taxon>Eukaryota</taxon>
        <taxon>Metazoa</taxon>
        <taxon>Ecdysozoa</taxon>
        <taxon>Arthropoda</taxon>
        <taxon>Hexapoda</taxon>
        <taxon>Insecta</taxon>
        <taxon>Pterygota</taxon>
        <taxon>Neoptera</taxon>
        <taxon>Endopterygota</taxon>
        <taxon>Hymenoptera</taxon>
        <taxon>Apocrita</taxon>
        <taxon>Aculeata</taxon>
        <taxon>Formicoidea</taxon>
        <taxon>Formicidae</taxon>
        <taxon>Myrmicinae</taxon>
        <taxon>Trachymyrmex</taxon>
    </lineage>
</organism>
<feature type="non-terminal residue" evidence="1">
    <location>
        <position position="1"/>
    </location>
</feature>
<accession>A0A151K0B9</accession>
<evidence type="ECO:0000313" key="1">
    <source>
        <dbReference type="EMBL" id="KYN42399.1"/>
    </source>
</evidence>
<dbReference type="Proteomes" id="UP000078541">
    <property type="component" value="Unassembled WGS sequence"/>
</dbReference>
<gene>
    <name evidence="1" type="ORF">ALC56_03159</name>
</gene>
<protein>
    <submittedName>
        <fullName evidence="1">CUGBP Elav-like family member 5</fullName>
    </submittedName>
</protein>
<dbReference type="AlphaFoldDB" id="A0A151K0B9"/>
<sequence>KGVRKELPRTGGCYVARRQNRCAFLTYYSRDSAISAQNALHEKRTLPGPLMPLHSKSRPLRRENLISASLNKRSLVSQAEYCASVHLYRGRRDVILKGQYISLNRKVPSTCSVCATFSELREYRVTFVTQNCLALRIYPDTRELAGGRRRRCIRFAARPLEQLQVCGRRDFEISIYLVSDFRLYLMERPLSDTVTDTYRRMPFLRLILLIRRP</sequence>
<evidence type="ECO:0000313" key="2">
    <source>
        <dbReference type="Proteomes" id="UP000078541"/>
    </source>
</evidence>